<reference evidence="1 2" key="1">
    <citation type="journal article" date="2016" name="Genome Announc.">
        <title>Draft Genome Sequence of the Thermotolerant Cyanobacterium Desertifilum sp. IPPAS B-1220.</title>
        <authorList>
            <person name="Mironov K.S."/>
            <person name="Sinetova M.A."/>
            <person name="Bolatkhan K."/>
            <person name="Zayadan B.K."/>
            <person name="Ustinova V.V."/>
            <person name="Kupriyanova E.V."/>
            <person name="Skrypnik A.N."/>
            <person name="Gogoleva N.E."/>
            <person name="Gogolev Y.V."/>
            <person name="Los D.A."/>
        </authorList>
    </citation>
    <scope>NUCLEOTIDE SEQUENCE [LARGE SCALE GENOMIC DNA]</scope>
    <source>
        <strain evidence="1 2">IPPAS B-1220</strain>
    </source>
</reference>
<accession>A0ACD5H225</accession>
<evidence type="ECO:0000313" key="2">
    <source>
        <dbReference type="Proteomes" id="UP000095472"/>
    </source>
</evidence>
<gene>
    <name evidence="1" type="ORF">BH720_016240</name>
</gene>
<proteinExistence type="predicted"/>
<keyword evidence="2" id="KW-1185">Reference proteome</keyword>
<organism evidence="1 2">
    <name type="scientific">Desertifilum tharense IPPAS B-1220</name>
    <dbReference type="NCBI Taxonomy" id="1781255"/>
    <lineage>
        <taxon>Bacteria</taxon>
        <taxon>Bacillati</taxon>
        <taxon>Cyanobacteriota</taxon>
        <taxon>Cyanophyceae</taxon>
        <taxon>Desertifilales</taxon>
        <taxon>Desertifilaceae</taxon>
        <taxon>Desertifilum</taxon>
    </lineage>
</organism>
<evidence type="ECO:0000313" key="1">
    <source>
        <dbReference type="EMBL" id="XPM66671.1"/>
    </source>
</evidence>
<sequence>MLTEFQTSFFYSARRYLVCKLQHFLLSIHFSQHTATHQEPCNSTYHEALLSSHLPTFFPTQHSALSTQHSLPPNS</sequence>
<dbReference type="EMBL" id="CP182909">
    <property type="protein sequence ID" value="XPM66671.1"/>
    <property type="molecule type" value="Genomic_DNA"/>
</dbReference>
<dbReference type="Proteomes" id="UP000095472">
    <property type="component" value="Chromosome"/>
</dbReference>
<name>A0ACD5H225_9CYAN</name>
<protein>
    <submittedName>
        <fullName evidence="1">Uncharacterized protein</fullName>
    </submittedName>
</protein>